<evidence type="ECO:0000259" key="3">
    <source>
        <dbReference type="Pfam" id="PF13649"/>
    </source>
</evidence>
<dbReference type="PANTHER" id="PTHR43861:SF1">
    <property type="entry name" value="TRANS-ACONITATE 2-METHYLTRANSFERASE"/>
    <property type="match status" value="1"/>
</dbReference>
<dbReference type="SUPFAM" id="SSF53335">
    <property type="entry name" value="S-adenosyl-L-methionine-dependent methyltransferases"/>
    <property type="match status" value="1"/>
</dbReference>
<dbReference type="RefSeq" id="WP_012163731.1">
    <property type="nucleotide sequence ID" value="NC_009925.1"/>
</dbReference>
<dbReference type="AlphaFoldDB" id="B0BZ28"/>
<name>B0BZ28_ACAM1</name>
<dbReference type="KEGG" id="amr:AM1_3334"/>
<dbReference type="Gene3D" id="3.40.50.150">
    <property type="entry name" value="Vaccinia Virus protein VP39"/>
    <property type="match status" value="1"/>
</dbReference>
<feature type="domain" description="Methyltransferase" evidence="3">
    <location>
        <begin position="53"/>
        <end position="142"/>
    </location>
</feature>
<evidence type="ECO:0000313" key="5">
    <source>
        <dbReference type="Proteomes" id="UP000000268"/>
    </source>
</evidence>
<dbReference type="EMBL" id="CP000828">
    <property type="protein sequence ID" value="ABW28328.1"/>
    <property type="molecule type" value="Genomic_DNA"/>
</dbReference>
<proteinExistence type="predicted"/>
<evidence type="ECO:0000313" key="4">
    <source>
        <dbReference type="EMBL" id="ABW28328.1"/>
    </source>
</evidence>
<accession>B0BZ28</accession>
<keyword evidence="2 4" id="KW-0808">Transferase</keyword>
<sequence length="222" mass="25265">MSNASKLIQEMQTYYHHRAAEYDVSMGYDQPEVVAQLADVIERLRQLVAGKRVLEIACGPGFWTEQIYDCTHSVLATDYNPSTLDQAALKQLPPDKVQYQQADAYQLANLPCDFEAVLAVDWLAHVPMSRMRDFLCGLHQHVHGQVVFCDQLPGTQSWTGQYDAEGNHLQSRYLKDDATYTVIKHFFSDADISAIFSEFQVNVAIDRYPDARRMVLSYALTH</sequence>
<reference evidence="4 5" key="1">
    <citation type="journal article" date="2008" name="Proc. Natl. Acad. Sci. U.S.A.">
        <title>Niche adaptation and genome expansion in the chlorophyll d-producing cyanobacterium Acaryochloris marina.</title>
        <authorList>
            <person name="Swingley W.D."/>
            <person name="Chen M."/>
            <person name="Cheung P.C."/>
            <person name="Conrad A.L."/>
            <person name="Dejesa L.C."/>
            <person name="Hao J."/>
            <person name="Honchak B.M."/>
            <person name="Karbach L.E."/>
            <person name="Kurdoglu A."/>
            <person name="Lahiri S."/>
            <person name="Mastrian S.D."/>
            <person name="Miyashita H."/>
            <person name="Page L."/>
            <person name="Ramakrishna P."/>
            <person name="Satoh S."/>
            <person name="Sattley W.M."/>
            <person name="Shimada Y."/>
            <person name="Taylor H.L."/>
            <person name="Tomo T."/>
            <person name="Tsuchiya T."/>
            <person name="Wang Z.T."/>
            <person name="Raymond J."/>
            <person name="Mimuro M."/>
            <person name="Blankenship R.E."/>
            <person name="Touchman J.W."/>
        </authorList>
    </citation>
    <scope>NUCLEOTIDE SEQUENCE [LARGE SCALE GENOMIC DNA]</scope>
    <source>
        <strain evidence="5">MBIC 11017</strain>
    </source>
</reference>
<evidence type="ECO:0000256" key="1">
    <source>
        <dbReference type="ARBA" id="ARBA00022603"/>
    </source>
</evidence>
<protein>
    <submittedName>
        <fullName evidence="4">Methyltransferase, putative</fullName>
    </submittedName>
</protein>
<dbReference type="GO" id="GO:0032259">
    <property type="term" value="P:methylation"/>
    <property type="evidence" value="ECO:0007669"/>
    <property type="project" value="UniProtKB-KW"/>
</dbReference>
<keyword evidence="5" id="KW-1185">Reference proteome</keyword>
<dbReference type="STRING" id="329726.AM1_3334"/>
<gene>
    <name evidence="4" type="ordered locus">AM1_3334</name>
</gene>
<dbReference type="HOGENOM" id="CLU_106737_0_0_3"/>
<evidence type="ECO:0000256" key="2">
    <source>
        <dbReference type="ARBA" id="ARBA00022679"/>
    </source>
</evidence>
<dbReference type="OrthoDB" id="3568407at2"/>
<dbReference type="CDD" id="cd02440">
    <property type="entry name" value="AdoMet_MTases"/>
    <property type="match status" value="1"/>
</dbReference>
<dbReference type="PANTHER" id="PTHR43861">
    <property type="entry name" value="TRANS-ACONITATE 2-METHYLTRANSFERASE-RELATED"/>
    <property type="match status" value="1"/>
</dbReference>
<organism evidence="4 5">
    <name type="scientific">Acaryochloris marina (strain MBIC 11017)</name>
    <dbReference type="NCBI Taxonomy" id="329726"/>
    <lineage>
        <taxon>Bacteria</taxon>
        <taxon>Bacillati</taxon>
        <taxon>Cyanobacteriota</taxon>
        <taxon>Cyanophyceae</taxon>
        <taxon>Acaryochloridales</taxon>
        <taxon>Acaryochloridaceae</taxon>
        <taxon>Acaryochloris</taxon>
    </lineage>
</organism>
<dbReference type="eggNOG" id="COG2227">
    <property type="taxonomic scope" value="Bacteria"/>
</dbReference>
<dbReference type="GO" id="GO:0008168">
    <property type="term" value="F:methyltransferase activity"/>
    <property type="evidence" value="ECO:0007669"/>
    <property type="project" value="UniProtKB-KW"/>
</dbReference>
<dbReference type="InterPro" id="IPR041698">
    <property type="entry name" value="Methyltransf_25"/>
</dbReference>
<dbReference type="InterPro" id="IPR029063">
    <property type="entry name" value="SAM-dependent_MTases_sf"/>
</dbReference>
<keyword evidence="1 4" id="KW-0489">Methyltransferase</keyword>
<dbReference type="Pfam" id="PF13649">
    <property type="entry name" value="Methyltransf_25"/>
    <property type="match status" value="1"/>
</dbReference>
<dbReference type="Proteomes" id="UP000000268">
    <property type="component" value="Chromosome"/>
</dbReference>